<accession>A0ABR9QU90</accession>
<reference evidence="1 2" key="1">
    <citation type="submission" date="2020-10" db="EMBL/GenBank/DDBJ databases">
        <title>ChiBAC.</title>
        <authorList>
            <person name="Zenner C."/>
            <person name="Hitch T.C.A."/>
            <person name="Clavel T."/>
        </authorList>
    </citation>
    <scope>NUCLEOTIDE SEQUENCE [LARGE SCALE GENOMIC DNA]</scope>
    <source>
        <strain evidence="1 2">DSM 107455</strain>
    </source>
</reference>
<organism evidence="1 2">
    <name type="scientific">Thermophilibacter gallinarum</name>
    <dbReference type="NCBI Taxonomy" id="2779357"/>
    <lineage>
        <taxon>Bacteria</taxon>
        <taxon>Bacillati</taxon>
        <taxon>Actinomycetota</taxon>
        <taxon>Coriobacteriia</taxon>
        <taxon>Coriobacteriales</taxon>
        <taxon>Atopobiaceae</taxon>
        <taxon>Thermophilibacter</taxon>
    </lineage>
</organism>
<name>A0ABR9QU90_9ACTN</name>
<comment type="caution">
    <text evidence="1">The sequence shown here is derived from an EMBL/GenBank/DDBJ whole genome shotgun (WGS) entry which is preliminary data.</text>
</comment>
<keyword evidence="2" id="KW-1185">Reference proteome</keyword>
<evidence type="ECO:0000313" key="2">
    <source>
        <dbReference type="Proteomes" id="UP001194273"/>
    </source>
</evidence>
<protein>
    <submittedName>
        <fullName evidence="1">Uncharacterized protein</fullName>
    </submittedName>
</protein>
<dbReference type="EMBL" id="JADCJZ010000003">
    <property type="protein sequence ID" value="MBE5024624.1"/>
    <property type="molecule type" value="Genomic_DNA"/>
</dbReference>
<dbReference type="Proteomes" id="UP001194273">
    <property type="component" value="Unassembled WGS sequence"/>
</dbReference>
<sequence length="81" mass="9254">MDDLKGYVLDMSERVGEHVETARARKELVESQATALSTKMGGFDSNKDFVTYLRRAAEQYACIDATLRRAQSQLEYYADRI</sequence>
<dbReference type="RefSeq" id="WP_193530248.1">
    <property type="nucleotide sequence ID" value="NZ_JADCJZ010000003.1"/>
</dbReference>
<evidence type="ECO:0000313" key="1">
    <source>
        <dbReference type="EMBL" id="MBE5024624.1"/>
    </source>
</evidence>
<gene>
    <name evidence="1" type="ORF">INF26_07140</name>
</gene>
<proteinExistence type="predicted"/>